<feature type="non-terminal residue" evidence="5">
    <location>
        <position position="1"/>
    </location>
</feature>
<feature type="compositionally biased region" description="Low complexity" evidence="3">
    <location>
        <begin position="140"/>
        <end position="150"/>
    </location>
</feature>
<dbReference type="GO" id="GO:0006310">
    <property type="term" value="P:DNA recombination"/>
    <property type="evidence" value="ECO:0007669"/>
    <property type="project" value="InterPro"/>
</dbReference>
<name>A0A699YEQ9_HAELA</name>
<feature type="region of interest" description="Disordered" evidence="3">
    <location>
        <begin position="123"/>
        <end position="150"/>
    </location>
</feature>
<evidence type="ECO:0000256" key="3">
    <source>
        <dbReference type="SAM" id="MobiDB-lite"/>
    </source>
</evidence>
<protein>
    <submittedName>
        <fullName evidence="5">DNA ligase</fullName>
    </submittedName>
</protein>
<dbReference type="Pfam" id="PF01068">
    <property type="entry name" value="DNA_ligase_A_M"/>
    <property type="match status" value="1"/>
</dbReference>
<comment type="caution">
    <text evidence="5">The sequence shown here is derived from an EMBL/GenBank/DDBJ whole genome shotgun (WGS) entry which is preliminary data.</text>
</comment>
<dbReference type="Gene3D" id="3.30.470.30">
    <property type="entry name" value="DNA ligase/mRNA capping enzyme"/>
    <property type="match status" value="1"/>
</dbReference>
<gene>
    <name evidence="5" type="ORF">HaLaN_03513</name>
</gene>
<dbReference type="InterPro" id="IPR050191">
    <property type="entry name" value="ATP-dep_DNA_ligase"/>
</dbReference>
<accession>A0A699YEQ9</accession>
<dbReference type="SUPFAM" id="SSF50249">
    <property type="entry name" value="Nucleic acid-binding proteins"/>
    <property type="match status" value="1"/>
</dbReference>
<reference evidence="5 6" key="1">
    <citation type="submission" date="2020-02" db="EMBL/GenBank/DDBJ databases">
        <title>Draft genome sequence of Haematococcus lacustris strain NIES-144.</title>
        <authorList>
            <person name="Morimoto D."/>
            <person name="Nakagawa S."/>
            <person name="Yoshida T."/>
            <person name="Sawayama S."/>
        </authorList>
    </citation>
    <scope>NUCLEOTIDE SEQUENCE [LARGE SCALE GENOMIC DNA]</scope>
    <source>
        <strain evidence="5 6">NIES-144</strain>
    </source>
</reference>
<dbReference type="GO" id="GO:0006273">
    <property type="term" value="P:lagging strand elongation"/>
    <property type="evidence" value="ECO:0007669"/>
    <property type="project" value="TreeGrafter"/>
</dbReference>
<sequence length="254" mass="26476">AAGAGAGGGAGGKGDEAAGRHGSASGGTGHWRVMRLKAFQELATRARGQVTAHQVSMSVCVFVYDLLYLHGQPLLGLGLRQRRALLPLALPLLPLLNTFVELASSTELLLHPAAAATPNVLPPDFKPPAPPAASQLDSMAASVQQPPSAPSRAAAGLMLKRLDGPGSSYEPSKRSGSWVKLKADYCEGLRDSLDLVVIGAWHGSGRKAGWLSPFLLAAWDPDSESLQSVCRCMSGFSDAFYAAATQRLLATAIP</sequence>
<feature type="compositionally biased region" description="Gly residues" evidence="3">
    <location>
        <begin position="1"/>
        <end position="12"/>
    </location>
</feature>
<feature type="non-terminal residue" evidence="5">
    <location>
        <position position="254"/>
    </location>
</feature>
<dbReference type="GO" id="GO:0005524">
    <property type="term" value="F:ATP binding"/>
    <property type="evidence" value="ECO:0007669"/>
    <property type="project" value="InterPro"/>
</dbReference>
<evidence type="ECO:0000256" key="1">
    <source>
        <dbReference type="ARBA" id="ARBA00007572"/>
    </source>
</evidence>
<proteinExistence type="inferred from homology"/>
<dbReference type="GO" id="GO:0003910">
    <property type="term" value="F:DNA ligase (ATP) activity"/>
    <property type="evidence" value="ECO:0007669"/>
    <property type="project" value="InterPro"/>
</dbReference>
<evidence type="ECO:0000313" key="5">
    <source>
        <dbReference type="EMBL" id="GFH08533.1"/>
    </source>
</evidence>
<dbReference type="EMBL" id="BLLF01000167">
    <property type="protein sequence ID" value="GFH08533.1"/>
    <property type="molecule type" value="Genomic_DNA"/>
</dbReference>
<dbReference type="Gene3D" id="2.40.50.140">
    <property type="entry name" value="Nucleic acid-binding proteins"/>
    <property type="match status" value="1"/>
</dbReference>
<dbReference type="SUPFAM" id="SSF56091">
    <property type="entry name" value="DNA ligase/mRNA capping enzyme, catalytic domain"/>
    <property type="match status" value="1"/>
</dbReference>
<feature type="region of interest" description="Disordered" evidence="3">
    <location>
        <begin position="1"/>
        <end position="28"/>
    </location>
</feature>
<dbReference type="InterPro" id="IPR012310">
    <property type="entry name" value="DNA_ligase_ATP-dep_cent"/>
</dbReference>
<dbReference type="AlphaFoldDB" id="A0A699YEQ9"/>
<dbReference type="PANTHER" id="PTHR45674:SF9">
    <property type="entry name" value="DNA LIGASE 3"/>
    <property type="match status" value="1"/>
</dbReference>
<comment type="similarity">
    <text evidence="1">Belongs to the ATP-dependent DNA ligase family.</text>
</comment>
<dbReference type="GO" id="GO:0006281">
    <property type="term" value="P:DNA repair"/>
    <property type="evidence" value="ECO:0007669"/>
    <property type="project" value="InterPro"/>
</dbReference>
<organism evidence="5 6">
    <name type="scientific">Haematococcus lacustris</name>
    <name type="common">Green alga</name>
    <name type="synonym">Haematococcus pluvialis</name>
    <dbReference type="NCBI Taxonomy" id="44745"/>
    <lineage>
        <taxon>Eukaryota</taxon>
        <taxon>Viridiplantae</taxon>
        <taxon>Chlorophyta</taxon>
        <taxon>core chlorophytes</taxon>
        <taxon>Chlorophyceae</taxon>
        <taxon>CS clade</taxon>
        <taxon>Chlamydomonadales</taxon>
        <taxon>Haematococcaceae</taxon>
        <taxon>Haematococcus</taxon>
    </lineage>
</organism>
<dbReference type="Proteomes" id="UP000485058">
    <property type="component" value="Unassembled WGS sequence"/>
</dbReference>
<dbReference type="Gene3D" id="3.30.1490.70">
    <property type="match status" value="1"/>
</dbReference>
<feature type="domain" description="ATP-dependent DNA ligase family profile" evidence="4">
    <location>
        <begin position="52"/>
        <end position="220"/>
    </location>
</feature>
<evidence type="ECO:0000313" key="6">
    <source>
        <dbReference type="Proteomes" id="UP000485058"/>
    </source>
</evidence>
<dbReference type="PROSITE" id="PS50160">
    <property type="entry name" value="DNA_LIGASE_A3"/>
    <property type="match status" value="1"/>
</dbReference>
<evidence type="ECO:0000256" key="2">
    <source>
        <dbReference type="ARBA" id="ARBA00022598"/>
    </source>
</evidence>
<keyword evidence="2 5" id="KW-0436">Ligase</keyword>
<keyword evidence="6" id="KW-1185">Reference proteome</keyword>
<dbReference type="PANTHER" id="PTHR45674">
    <property type="entry name" value="DNA LIGASE 1/3 FAMILY MEMBER"/>
    <property type="match status" value="1"/>
</dbReference>
<evidence type="ECO:0000259" key="4">
    <source>
        <dbReference type="PROSITE" id="PS50160"/>
    </source>
</evidence>
<dbReference type="InterPro" id="IPR012340">
    <property type="entry name" value="NA-bd_OB-fold"/>
</dbReference>